<gene>
    <name evidence="1" type="ORF">LTR32_000697</name>
</gene>
<reference evidence="1 2" key="1">
    <citation type="submission" date="2023-08" db="EMBL/GenBank/DDBJ databases">
        <title>Black Yeasts Isolated from many extreme environments.</title>
        <authorList>
            <person name="Coleine C."/>
            <person name="Stajich J.E."/>
            <person name="Selbmann L."/>
        </authorList>
    </citation>
    <scope>NUCLEOTIDE SEQUENCE [LARGE SCALE GENOMIC DNA]</scope>
    <source>
        <strain evidence="1 2">CCFEE 5386</strain>
    </source>
</reference>
<evidence type="ECO:0000313" key="2">
    <source>
        <dbReference type="Proteomes" id="UP001308179"/>
    </source>
</evidence>
<proteinExistence type="predicted"/>
<accession>A0ABR0LFB5</accession>
<protein>
    <submittedName>
        <fullName evidence="1">Uncharacterized protein</fullName>
    </submittedName>
</protein>
<comment type="caution">
    <text evidence="1">The sequence shown here is derived from an EMBL/GenBank/DDBJ whole genome shotgun (WGS) entry which is preliminary data.</text>
</comment>
<evidence type="ECO:0000313" key="1">
    <source>
        <dbReference type="EMBL" id="KAK5147947.1"/>
    </source>
</evidence>
<organism evidence="1 2">
    <name type="scientific">Rachicladosporium monterosium</name>
    <dbReference type="NCBI Taxonomy" id="1507873"/>
    <lineage>
        <taxon>Eukaryota</taxon>
        <taxon>Fungi</taxon>
        <taxon>Dikarya</taxon>
        <taxon>Ascomycota</taxon>
        <taxon>Pezizomycotina</taxon>
        <taxon>Dothideomycetes</taxon>
        <taxon>Dothideomycetidae</taxon>
        <taxon>Cladosporiales</taxon>
        <taxon>Cladosporiaceae</taxon>
        <taxon>Rachicladosporium</taxon>
    </lineage>
</organism>
<sequence>MPHGFAPNLVIAGQDECPQSMTMEEYKELAALPLGYHLQWSNILLQLAMPEVDFKKPETWLVILQCLYQAGPRGETHVRQAHLDCKDEHFARRVIAKLYESLGRALGLHVNIATRVLTLKQAIRDSCMAFLVLAREVAMDWLRTLRGRADTVRDASERANFIAKKTAIALVCGCTFDVDEAKLRVILECSTAASTLVLCSLAEQQGWSEQMSDDILLKLLRLRFNRVLHRARRFLPRNQAGLNAALHRIWSGYLPGTEGWRMTP</sequence>
<name>A0ABR0LFB5_9PEZI</name>
<dbReference type="Proteomes" id="UP001308179">
    <property type="component" value="Unassembled WGS sequence"/>
</dbReference>
<keyword evidence="2" id="KW-1185">Reference proteome</keyword>
<dbReference type="EMBL" id="JAVRRR010000020">
    <property type="protein sequence ID" value="KAK5147947.1"/>
    <property type="molecule type" value="Genomic_DNA"/>
</dbReference>